<dbReference type="CDD" id="cd01670">
    <property type="entry name" value="Death"/>
    <property type="match status" value="1"/>
</dbReference>
<dbReference type="AlphaFoldDB" id="A0AAY4C2B3"/>
<protein>
    <submittedName>
        <fullName evidence="8">Uncharacterized protein</fullName>
    </submittedName>
</protein>
<dbReference type="Pfam" id="PF23640">
    <property type="entry name" value="UPA_SH3BP4"/>
    <property type="match status" value="1"/>
</dbReference>
<feature type="region of interest" description="Disordered" evidence="5">
    <location>
        <begin position="14"/>
        <end position="40"/>
    </location>
</feature>
<dbReference type="GeneID" id="114790079"/>
<evidence type="ECO:0000259" key="6">
    <source>
        <dbReference type="PROSITE" id="PS50002"/>
    </source>
</evidence>
<dbReference type="InterPro" id="IPR056182">
    <property type="entry name" value="UPA_SH3BP4"/>
</dbReference>
<accession>A0AAY4C2B3</accession>
<evidence type="ECO:0000256" key="3">
    <source>
        <dbReference type="ARBA" id="ARBA00023242"/>
    </source>
</evidence>
<keyword evidence="2 4" id="KW-0728">SH3 domain</keyword>
<keyword evidence="3" id="KW-0539">Nucleus</keyword>
<feature type="compositionally biased region" description="Low complexity" evidence="5">
    <location>
        <begin position="96"/>
        <end position="107"/>
    </location>
</feature>
<keyword evidence="9" id="KW-1185">Reference proteome</keyword>
<evidence type="ECO:0000256" key="4">
    <source>
        <dbReference type="PROSITE-ProRule" id="PRU00192"/>
    </source>
</evidence>
<feature type="compositionally biased region" description="Polar residues" evidence="5">
    <location>
        <begin position="30"/>
        <end position="40"/>
    </location>
</feature>
<dbReference type="InterPro" id="IPR056181">
    <property type="entry name" value="SH3BP4_C"/>
</dbReference>
<reference evidence="8 9" key="1">
    <citation type="submission" date="2020-06" db="EMBL/GenBank/DDBJ databases">
        <authorList>
            <consortium name="Wellcome Sanger Institute Data Sharing"/>
        </authorList>
    </citation>
    <scope>NUCLEOTIDE SEQUENCE [LARGE SCALE GENOMIC DNA]</scope>
</reference>
<dbReference type="InterPro" id="IPR001452">
    <property type="entry name" value="SH3_domain"/>
</dbReference>
<dbReference type="PROSITE" id="PS50002">
    <property type="entry name" value="SH3"/>
    <property type="match status" value="1"/>
</dbReference>
<dbReference type="InterPro" id="IPR000906">
    <property type="entry name" value="ZU5_dom"/>
</dbReference>
<feature type="domain" description="ZU5" evidence="7">
    <location>
        <begin position="202"/>
        <end position="339"/>
    </location>
</feature>
<dbReference type="GO" id="GO:0005634">
    <property type="term" value="C:nucleus"/>
    <property type="evidence" value="ECO:0007669"/>
    <property type="project" value="UniProtKB-SubCell"/>
</dbReference>
<evidence type="ECO:0000259" key="7">
    <source>
        <dbReference type="PROSITE" id="PS51145"/>
    </source>
</evidence>
<comment type="subcellular location">
    <subcellularLocation>
        <location evidence="1">Nucleus</location>
    </subcellularLocation>
</comment>
<dbReference type="Pfam" id="PF23637">
    <property type="entry name" value="SH3BP4_C"/>
    <property type="match status" value="1"/>
</dbReference>
<proteinExistence type="predicted"/>
<dbReference type="PANTHER" id="PTHR15603:SF1">
    <property type="entry name" value="METASTASIS-ASSOCIATED IN COLON CANCER PROTEIN 1"/>
    <property type="match status" value="1"/>
</dbReference>
<name>A0AAY4C2B3_9TELE</name>
<evidence type="ECO:0000313" key="8">
    <source>
        <dbReference type="Ensembl" id="ENSDCDP00010027099.1"/>
    </source>
</evidence>
<dbReference type="GO" id="GO:0005737">
    <property type="term" value="C:cytoplasm"/>
    <property type="evidence" value="ECO:0007669"/>
    <property type="project" value="TreeGrafter"/>
</dbReference>
<feature type="domain" description="SH3" evidence="6">
    <location>
        <begin position="536"/>
        <end position="606"/>
    </location>
</feature>
<evidence type="ECO:0000313" key="9">
    <source>
        <dbReference type="Proteomes" id="UP000694580"/>
    </source>
</evidence>
<dbReference type="Ensembl" id="ENSDCDT00010033562.1">
    <property type="protein sequence ID" value="ENSDCDP00010027099.1"/>
    <property type="gene ID" value="ENSDCDG00010017189.1"/>
</dbReference>
<dbReference type="Gene3D" id="2.60.220.30">
    <property type="match status" value="1"/>
</dbReference>
<dbReference type="Pfam" id="PF24094">
    <property type="entry name" value="DEATH_SH3BP4"/>
    <property type="match status" value="1"/>
</dbReference>
<dbReference type="RefSeq" id="XP_028835624.1">
    <property type="nucleotide sequence ID" value="XM_028979791.1"/>
</dbReference>
<evidence type="ECO:0000256" key="2">
    <source>
        <dbReference type="ARBA" id="ARBA00022443"/>
    </source>
</evidence>
<dbReference type="PANTHER" id="PTHR15603">
    <property type="entry name" value="SH3 DOMAIN-CONTAINING PROTEIN"/>
    <property type="match status" value="1"/>
</dbReference>
<reference evidence="8" key="2">
    <citation type="submission" date="2025-08" db="UniProtKB">
        <authorList>
            <consortium name="Ensembl"/>
        </authorList>
    </citation>
    <scope>IDENTIFICATION</scope>
</reference>
<evidence type="ECO:0000256" key="5">
    <source>
        <dbReference type="SAM" id="MobiDB-lite"/>
    </source>
</evidence>
<organism evidence="8 9">
    <name type="scientific">Denticeps clupeoides</name>
    <name type="common">denticle herring</name>
    <dbReference type="NCBI Taxonomy" id="299321"/>
    <lineage>
        <taxon>Eukaryota</taxon>
        <taxon>Metazoa</taxon>
        <taxon>Chordata</taxon>
        <taxon>Craniata</taxon>
        <taxon>Vertebrata</taxon>
        <taxon>Euteleostomi</taxon>
        <taxon>Actinopterygii</taxon>
        <taxon>Neopterygii</taxon>
        <taxon>Teleostei</taxon>
        <taxon>Clupei</taxon>
        <taxon>Clupeiformes</taxon>
        <taxon>Denticipitoidei</taxon>
        <taxon>Denticipitidae</taxon>
        <taxon>Denticeps</taxon>
    </lineage>
</organism>
<feature type="region of interest" description="Disordered" evidence="5">
    <location>
        <begin position="88"/>
        <end position="107"/>
    </location>
</feature>
<gene>
    <name evidence="8" type="primary">MACC1</name>
</gene>
<reference evidence="8" key="3">
    <citation type="submission" date="2025-09" db="UniProtKB">
        <authorList>
            <consortium name="Ensembl"/>
        </authorList>
    </citation>
    <scope>IDENTIFICATION</scope>
</reference>
<sequence>MAVVREPSLRRIGTLSRSRSEGTLIDLEDSSSSPQHGNLISYSDAAENSDWSAQMAEAQHTKTTNPFWNKLSGSNPFLDDIVQRTSEAKDLSGAQNEDSVSSSSDENNFSHALEWKRKSFNRSARWRSASDVLEDLRNKVPKREARPSSSGLFMSPDFEWLKNDREAYKMAWLSHRQLTRSCLDLGVISQSPGWAQTQAADTHAVGRVDCGGGSVELPDAGIAAHVPQGHVLLGEAQEISLKAHLDPPKGLNNSYISTVSPLLEVSVSNLNVKESILLEMKLAAEVKKDPLSQVMTTFVGLVAHRKEGSYQKVSECSVLKNTLKMRLGDLRPRQYVIAVAEASLLQPPASSVWDYLERRVAVAVYGPKHIHPSFRVLILVSSHSSIPQKLPFSDPQRGSRNLPPLLLHLWGKEEFSPGGLRDLHFSTSVAGSKFEVKAGRQVVTADQLKLGEALHLPLELSKTLSGEMSPFDLAVSVSDSKGLVLTSFSVTSPDAPPLRCEKQAFRRADKRREVRSLLIPEEGVQEHATFQDRPVNAQWYGVALKSVLRQPRVEYLLEYFKGDTVVILSMEKVRSAGQSKVKEWYIACLRGRIGLVHSKNVKLITREQVIDFSGLKVTAQTLLDNMTLPFKKLTYMYAAIQTLVTERVSSWAAFAGALGYSGAAVETMVRSYAETEAEKVACVLEKLKEDCHTDKRRRKFQHELMIGLLKMDAQGLVAHLIQNTVILSTAVELGVRWRELAERLGRLSGAQIAAYEAPHRGKSGEVSSQSMWKPAYDFLHLWSMRYGEGYRDMIQDLHLALDKMKNPVTKHWRQITGALITANCMEILSAAAFPKLDGV</sequence>
<dbReference type="Proteomes" id="UP000694580">
    <property type="component" value="Chromosome 5"/>
</dbReference>
<dbReference type="PROSITE" id="PS51145">
    <property type="entry name" value="ZU5"/>
    <property type="match status" value="1"/>
</dbReference>
<dbReference type="GeneTree" id="ENSGT00390000013151"/>
<dbReference type="Pfam" id="PF00791">
    <property type="entry name" value="ZU5"/>
    <property type="match status" value="1"/>
</dbReference>
<evidence type="ECO:0000256" key="1">
    <source>
        <dbReference type="ARBA" id="ARBA00004123"/>
    </source>
</evidence>
<dbReference type="InterPro" id="IPR056183">
    <property type="entry name" value="DEATH_SH3BP4"/>
</dbReference>